<evidence type="ECO:0000256" key="5">
    <source>
        <dbReference type="SAM" id="MobiDB-lite"/>
    </source>
</evidence>
<organism evidence="6 7">
    <name type="scientific">Carnegiea gigantea</name>
    <dbReference type="NCBI Taxonomy" id="171969"/>
    <lineage>
        <taxon>Eukaryota</taxon>
        <taxon>Viridiplantae</taxon>
        <taxon>Streptophyta</taxon>
        <taxon>Embryophyta</taxon>
        <taxon>Tracheophyta</taxon>
        <taxon>Spermatophyta</taxon>
        <taxon>Magnoliopsida</taxon>
        <taxon>eudicotyledons</taxon>
        <taxon>Gunneridae</taxon>
        <taxon>Pentapetalae</taxon>
        <taxon>Caryophyllales</taxon>
        <taxon>Cactineae</taxon>
        <taxon>Cactaceae</taxon>
        <taxon>Cactoideae</taxon>
        <taxon>Echinocereeae</taxon>
        <taxon>Carnegiea</taxon>
    </lineage>
</organism>
<dbReference type="Proteomes" id="UP001153076">
    <property type="component" value="Unassembled WGS sequence"/>
</dbReference>
<proteinExistence type="inferred from homology"/>
<feature type="region of interest" description="Disordered" evidence="5">
    <location>
        <begin position="199"/>
        <end position="232"/>
    </location>
</feature>
<dbReference type="GO" id="GO:0048046">
    <property type="term" value="C:apoplast"/>
    <property type="evidence" value="ECO:0007669"/>
    <property type="project" value="UniProtKB-SubCell"/>
</dbReference>
<dbReference type="AlphaFoldDB" id="A0A9Q1L0D8"/>
<keyword evidence="4" id="KW-0732">Signal</keyword>
<comment type="similarity">
    <text evidence="1 4">Belongs to the plant dirigent protein family.</text>
</comment>
<name>A0A9Q1L0D8_9CARY</name>
<accession>A0A9Q1L0D8</accession>
<protein>
    <recommendedName>
        <fullName evidence="4">Dirigent protein</fullName>
    </recommendedName>
</protein>
<comment type="function">
    <text evidence="4">Dirigent proteins impart stereoselectivity on the phenoxy radical-coupling reaction, yielding optically active lignans from two molecules of coniferyl alcohol in the biosynthesis of lignans, flavonolignans, and alkaloids and thus plays a central role in plant secondary metabolism.</text>
</comment>
<keyword evidence="4" id="KW-0052">Apoplast</keyword>
<dbReference type="OrthoDB" id="1864232at2759"/>
<evidence type="ECO:0000256" key="4">
    <source>
        <dbReference type="RuleBase" id="RU363099"/>
    </source>
</evidence>
<sequence>MEKLTINELAKSVALLTLIINIMPYQTQARRAHKPDPGSKPEWARTVSNGDEHKTAMQFYYHDMASGNSPTAVQVVAAPGSTQPFTGFGFITMADDPLTVGPDPSSKLVGRAQGLYLGASREEVSLVVALTYTFQDGIYNGSSFSILARNPILNPMRELTVVGGTGLFRMARGYALIHTYSVTASGNAIVGPIRPIMGEDGSSRQGARNGLAVPPPRSGHRPATHRSSGVPALGANQSLGGFGYIAMFDDPVRVGPDSKSELVGRAQGLEGGASREEASLIMLAKFVVLTALTTIRHQNMGRAQKLEPESNPPWAKTVVDSKESKTELQFYLHEAFTGESPTTVQVVPAPGSNQTFTGFGYIAIVDDPLRVGPDPKSKMVGRAQGMDGGASRPDGLSLITAVTYTFSDGMYNGSSLSVLGLNPISNPVRELPVVGGTGVFRMARGYALIHTYSFDTSSGIVILGFNVTVLHQCNDQLLL</sequence>
<dbReference type="Gene3D" id="2.40.480.10">
    <property type="entry name" value="Allene oxide cyclase-like"/>
    <property type="match status" value="2"/>
</dbReference>
<evidence type="ECO:0000256" key="3">
    <source>
        <dbReference type="ARBA" id="ARBA00022525"/>
    </source>
</evidence>
<comment type="subunit">
    <text evidence="2 4">Homodimer.</text>
</comment>
<dbReference type="EMBL" id="JAKOGI010000002">
    <property type="protein sequence ID" value="KAJ8453004.1"/>
    <property type="molecule type" value="Genomic_DNA"/>
</dbReference>
<dbReference type="GO" id="GO:0009699">
    <property type="term" value="P:phenylpropanoid biosynthetic process"/>
    <property type="evidence" value="ECO:0007669"/>
    <property type="project" value="UniProtKB-ARBA"/>
</dbReference>
<comment type="caution">
    <text evidence="6">The sequence shown here is derived from an EMBL/GenBank/DDBJ whole genome shotgun (WGS) entry which is preliminary data.</text>
</comment>
<feature type="chain" id="PRO_5040531082" description="Dirigent protein" evidence="4">
    <location>
        <begin position="30"/>
        <end position="479"/>
    </location>
</feature>
<comment type="subcellular location">
    <subcellularLocation>
        <location evidence="4">Secreted</location>
        <location evidence="4">Extracellular space</location>
        <location evidence="4">Apoplast</location>
    </subcellularLocation>
</comment>
<evidence type="ECO:0000256" key="2">
    <source>
        <dbReference type="ARBA" id="ARBA00011738"/>
    </source>
</evidence>
<reference evidence="6" key="1">
    <citation type="submission" date="2022-04" db="EMBL/GenBank/DDBJ databases">
        <title>Carnegiea gigantea Genome sequencing and assembly v2.</title>
        <authorList>
            <person name="Copetti D."/>
            <person name="Sanderson M.J."/>
            <person name="Burquez A."/>
            <person name="Wojciechowski M.F."/>
        </authorList>
    </citation>
    <scope>NUCLEOTIDE SEQUENCE</scope>
    <source>
        <strain evidence="6">SGP5-SGP5p</strain>
        <tissue evidence="6">Aerial part</tissue>
    </source>
</reference>
<keyword evidence="7" id="KW-1185">Reference proteome</keyword>
<gene>
    <name evidence="6" type="ORF">Cgig2_014767</name>
</gene>
<evidence type="ECO:0000313" key="6">
    <source>
        <dbReference type="EMBL" id="KAJ8453004.1"/>
    </source>
</evidence>
<dbReference type="PANTHER" id="PTHR21495">
    <property type="entry name" value="NUCLEOPORIN-RELATED"/>
    <property type="match status" value="1"/>
</dbReference>
<dbReference type="InterPro" id="IPR004265">
    <property type="entry name" value="Dirigent"/>
</dbReference>
<dbReference type="Pfam" id="PF03018">
    <property type="entry name" value="Dirigent"/>
    <property type="match status" value="3"/>
</dbReference>
<evidence type="ECO:0000256" key="1">
    <source>
        <dbReference type="ARBA" id="ARBA00010746"/>
    </source>
</evidence>
<dbReference type="InterPro" id="IPR044859">
    <property type="entry name" value="Allene_oxi_cyc_Dirigent"/>
</dbReference>
<keyword evidence="3 4" id="KW-0964">Secreted</keyword>
<feature type="signal peptide" evidence="4">
    <location>
        <begin position="1"/>
        <end position="29"/>
    </location>
</feature>
<evidence type="ECO:0000313" key="7">
    <source>
        <dbReference type="Proteomes" id="UP001153076"/>
    </source>
</evidence>